<dbReference type="SUPFAM" id="SSF47413">
    <property type="entry name" value="lambda repressor-like DNA-binding domains"/>
    <property type="match status" value="1"/>
</dbReference>
<dbReference type="GO" id="GO:0003700">
    <property type="term" value="F:DNA-binding transcription factor activity"/>
    <property type="evidence" value="ECO:0007669"/>
    <property type="project" value="TreeGrafter"/>
</dbReference>
<comment type="caution">
    <text evidence="3">The sequence shown here is derived from an EMBL/GenBank/DDBJ whole genome shotgun (WGS) entry which is preliminary data.</text>
</comment>
<dbReference type="EMBL" id="QEXO01000001">
    <property type="protein sequence ID" value="PWE15784.1"/>
    <property type="molecule type" value="Genomic_DNA"/>
</dbReference>
<keyword evidence="1" id="KW-0238">DNA-binding</keyword>
<evidence type="ECO:0000256" key="1">
    <source>
        <dbReference type="ARBA" id="ARBA00023125"/>
    </source>
</evidence>
<dbReference type="InterPro" id="IPR001387">
    <property type="entry name" value="Cro/C1-type_HTH"/>
</dbReference>
<dbReference type="InterPro" id="IPR014710">
    <property type="entry name" value="RmlC-like_jellyroll"/>
</dbReference>
<evidence type="ECO:0000313" key="4">
    <source>
        <dbReference type="Proteomes" id="UP000245216"/>
    </source>
</evidence>
<accession>A0A2U2BP40</accession>
<protein>
    <submittedName>
        <fullName evidence="3">Transcriptional regulator</fullName>
    </submittedName>
</protein>
<dbReference type="AlphaFoldDB" id="A0A2U2BP40"/>
<dbReference type="CDD" id="cd00093">
    <property type="entry name" value="HTH_XRE"/>
    <property type="match status" value="1"/>
</dbReference>
<dbReference type="CDD" id="cd02209">
    <property type="entry name" value="cupin_XRE_C"/>
    <property type="match status" value="1"/>
</dbReference>
<feature type="domain" description="HTH cro/C1-type" evidence="2">
    <location>
        <begin position="14"/>
        <end position="68"/>
    </location>
</feature>
<dbReference type="STRING" id="511.UZ73_01735"/>
<evidence type="ECO:0000313" key="3">
    <source>
        <dbReference type="EMBL" id="PWE15784.1"/>
    </source>
</evidence>
<dbReference type="InterPro" id="IPR050807">
    <property type="entry name" value="TransReg_Diox_bact_type"/>
</dbReference>
<evidence type="ECO:0000259" key="2">
    <source>
        <dbReference type="PROSITE" id="PS50943"/>
    </source>
</evidence>
<reference evidence="3 4" key="2">
    <citation type="submission" date="2018-05" db="EMBL/GenBank/DDBJ databases">
        <authorList>
            <person name="Lanie J.A."/>
            <person name="Ng W.-L."/>
            <person name="Kazmierczak K.M."/>
            <person name="Andrzejewski T.M."/>
            <person name="Davidsen T.M."/>
            <person name="Wayne K.J."/>
            <person name="Tettelin H."/>
            <person name="Glass J.I."/>
            <person name="Rusch D."/>
            <person name="Podicherti R."/>
            <person name="Tsui H.-C.T."/>
            <person name="Winkler M.E."/>
        </authorList>
    </citation>
    <scope>NUCLEOTIDE SEQUENCE [LARGE SCALE GENOMIC DNA]</scope>
    <source>
        <strain evidence="3 4">YBY</strain>
    </source>
</reference>
<dbReference type="PANTHER" id="PTHR46797:SF10">
    <property type="entry name" value="BLR1115 PROTEIN"/>
    <property type="match status" value="1"/>
</dbReference>
<reference evidence="3 4" key="1">
    <citation type="submission" date="2018-05" db="EMBL/GenBank/DDBJ databases">
        <title>Genome Sequence of an Efficient Indole-Degrading Bacterium, Alcaligenes sp.YBY.</title>
        <authorList>
            <person name="Yang B."/>
        </authorList>
    </citation>
    <scope>NUCLEOTIDE SEQUENCE [LARGE SCALE GENOMIC DNA]</scope>
    <source>
        <strain evidence="3 4">YBY</strain>
    </source>
</reference>
<dbReference type="Proteomes" id="UP000245216">
    <property type="component" value="Unassembled WGS sequence"/>
</dbReference>
<dbReference type="SMART" id="SM00530">
    <property type="entry name" value="HTH_XRE"/>
    <property type="match status" value="1"/>
</dbReference>
<dbReference type="Pfam" id="PF01381">
    <property type="entry name" value="HTH_3"/>
    <property type="match status" value="1"/>
</dbReference>
<proteinExistence type="predicted"/>
<dbReference type="SUPFAM" id="SSF51182">
    <property type="entry name" value="RmlC-like cupins"/>
    <property type="match status" value="1"/>
</dbReference>
<dbReference type="Gene3D" id="1.10.260.40">
    <property type="entry name" value="lambda repressor-like DNA-binding domains"/>
    <property type="match status" value="1"/>
</dbReference>
<dbReference type="InterPro" id="IPR010982">
    <property type="entry name" value="Lambda_DNA-bd_dom_sf"/>
</dbReference>
<organism evidence="3 4">
    <name type="scientific">Alcaligenes faecalis</name>
    <dbReference type="NCBI Taxonomy" id="511"/>
    <lineage>
        <taxon>Bacteria</taxon>
        <taxon>Pseudomonadati</taxon>
        <taxon>Pseudomonadota</taxon>
        <taxon>Betaproteobacteria</taxon>
        <taxon>Burkholderiales</taxon>
        <taxon>Alcaligenaceae</taxon>
        <taxon>Alcaligenes</taxon>
    </lineage>
</organism>
<dbReference type="InterPro" id="IPR011051">
    <property type="entry name" value="RmlC_Cupin_sf"/>
</dbReference>
<dbReference type="PROSITE" id="PS50943">
    <property type="entry name" value="HTH_CROC1"/>
    <property type="match status" value="1"/>
</dbReference>
<sequence length="201" mass="22290">MSTDDINTRIAKRVRELRQLRPETIDSLASKSGVSRSMISLIERAKANPTAVILEKLAAGLGVSMAALFESEETADKQNPLVRRADQALWRDPESGYIRRTLSPPNWPSSLHLAEIHFPAGSSVTYEASGRKHPLEQQIWVLQGQIEITHGSQQYSLKSGDCLALRFYLPMSFSNPHSQAAKYLVAIGDEALAYPMTGRDQ</sequence>
<name>A0A2U2BP40_ALCFA</name>
<dbReference type="GO" id="GO:0005829">
    <property type="term" value="C:cytosol"/>
    <property type="evidence" value="ECO:0007669"/>
    <property type="project" value="TreeGrafter"/>
</dbReference>
<gene>
    <name evidence="3" type="ORF">DF183_03370</name>
</gene>
<dbReference type="PANTHER" id="PTHR46797">
    <property type="entry name" value="HTH-TYPE TRANSCRIPTIONAL REGULATOR"/>
    <property type="match status" value="1"/>
</dbReference>
<dbReference type="Gene3D" id="2.60.120.10">
    <property type="entry name" value="Jelly Rolls"/>
    <property type="match status" value="1"/>
</dbReference>
<dbReference type="RefSeq" id="WP_109088390.1">
    <property type="nucleotide sequence ID" value="NZ_QEXO01000001.1"/>
</dbReference>
<dbReference type="GO" id="GO:0003677">
    <property type="term" value="F:DNA binding"/>
    <property type="evidence" value="ECO:0007669"/>
    <property type="project" value="UniProtKB-KW"/>
</dbReference>